<feature type="transmembrane region" description="Helical" evidence="1">
    <location>
        <begin position="15"/>
        <end position="35"/>
    </location>
</feature>
<organism evidence="2 3">
    <name type="scientific">Candidatus Spechtbacteria bacterium SB0662_bin_43</name>
    <dbReference type="NCBI Taxonomy" id="2604897"/>
    <lineage>
        <taxon>Bacteria</taxon>
        <taxon>Candidatus Spechtiibacteriota</taxon>
    </lineage>
</organism>
<protein>
    <submittedName>
        <fullName evidence="2">Uncharacterized protein</fullName>
    </submittedName>
</protein>
<dbReference type="Proteomes" id="UP000449092">
    <property type="component" value="Unassembled WGS sequence"/>
</dbReference>
<reference evidence="2 3" key="1">
    <citation type="submission" date="2019-09" db="EMBL/GenBank/DDBJ databases">
        <title>Characterisation of the sponge microbiome using genome-centric metagenomics.</title>
        <authorList>
            <person name="Engelberts J.P."/>
            <person name="Robbins S.J."/>
            <person name="De Goeij J.M."/>
            <person name="Aranda M."/>
            <person name="Bell S.C."/>
            <person name="Webster N.S."/>
        </authorList>
    </citation>
    <scope>NUCLEOTIDE SEQUENCE [LARGE SCALE GENOMIC DNA]</scope>
    <source>
        <strain evidence="2">SB0662_bin_43</strain>
    </source>
</reference>
<keyword evidence="1" id="KW-1133">Transmembrane helix</keyword>
<evidence type="ECO:0000313" key="3">
    <source>
        <dbReference type="Proteomes" id="UP000449092"/>
    </source>
</evidence>
<evidence type="ECO:0000256" key="1">
    <source>
        <dbReference type="SAM" id="Phobius"/>
    </source>
</evidence>
<gene>
    <name evidence="2" type="ORF">F4X82_02560</name>
</gene>
<name>A0A845DEF4_9BACT</name>
<keyword evidence="1" id="KW-0812">Transmembrane</keyword>
<accession>A0A845DEF4</accession>
<comment type="caution">
    <text evidence="2">The sequence shown here is derived from an EMBL/GenBank/DDBJ whole genome shotgun (WGS) entry which is preliminary data.</text>
</comment>
<proteinExistence type="predicted"/>
<evidence type="ECO:0000313" key="2">
    <source>
        <dbReference type="EMBL" id="MYE38371.1"/>
    </source>
</evidence>
<dbReference type="EMBL" id="VXOY01000021">
    <property type="protein sequence ID" value="MYE38371.1"/>
    <property type="molecule type" value="Genomic_DNA"/>
</dbReference>
<dbReference type="AlphaFoldDB" id="A0A845DEF4"/>
<sequence>MELVLDTLSAIFSTSLYLIRISWWVLVPLIVILAVQRRWVNWLEAKAASTLDWALLEIVPPPEVLKTPLAMENVLLGLAGGWTEMNRRDIYWRGSYQDTFSLEIVCNDRAMRFLIRCQRKQIGWVQSKFYAQYPEAEIREVEDYVSHLPEVVPNESWDMWGGVYTLVKKDKNKNPLWVLPLRTYIDWENPEDDRRISPLSQLGEASLTLGKNEYIIIQMIISPRVTEPDVKGKAREYIDEKLGKSQPKKGGGVVGFMVDFVGNFMRGLNAQEMQWSGGEKTEEQNRFEQSPMWTMTEGERDEIKAIEMKESKMKFETTMHCMYLYKKGEEHKERISDMNGFLRQFGNESLNGLRPKSGTYPSSNATLFNKTRCRLRMRRLFFAFRTRWMGYLGDSYILNVEEIASIYHLPGTIAQSSGIPRVQSKMTAPPRELPQ</sequence>
<keyword evidence="1" id="KW-0472">Membrane</keyword>